<keyword evidence="2" id="KW-1185">Reference proteome</keyword>
<comment type="caution">
    <text evidence="1">The sequence shown here is derived from an EMBL/GenBank/DDBJ whole genome shotgun (WGS) entry which is preliminary data.</text>
</comment>
<reference evidence="2" key="1">
    <citation type="journal article" date="2017" name="bioRxiv">
        <title>Comparative analysis of the genomes of Stylophora pistillata and Acropora digitifera provides evidence for extensive differences between species of corals.</title>
        <authorList>
            <person name="Voolstra C.R."/>
            <person name="Li Y."/>
            <person name="Liew Y.J."/>
            <person name="Baumgarten S."/>
            <person name="Zoccola D."/>
            <person name="Flot J.-F."/>
            <person name="Tambutte S."/>
            <person name="Allemand D."/>
            <person name="Aranda M."/>
        </authorList>
    </citation>
    <scope>NUCLEOTIDE SEQUENCE [LARGE SCALE GENOMIC DNA]</scope>
</reference>
<dbReference type="Proteomes" id="UP000225706">
    <property type="component" value="Unassembled WGS sequence"/>
</dbReference>
<name>A0A2B4SHJ4_STYPI</name>
<organism evidence="1 2">
    <name type="scientific">Stylophora pistillata</name>
    <name type="common">Smooth cauliflower coral</name>
    <dbReference type="NCBI Taxonomy" id="50429"/>
    <lineage>
        <taxon>Eukaryota</taxon>
        <taxon>Metazoa</taxon>
        <taxon>Cnidaria</taxon>
        <taxon>Anthozoa</taxon>
        <taxon>Hexacorallia</taxon>
        <taxon>Scleractinia</taxon>
        <taxon>Astrocoeniina</taxon>
        <taxon>Pocilloporidae</taxon>
        <taxon>Stylophora</taxon>
    </lineage>
</organism>
<evidence type="ECO:0000313" key="2">
    <source>
        <dbReference type="Proteomes" id="UP000225706"/>
    </source>
</evidence>
<protein>
    <submittedName>
        <fullName evidence="1">Uncharacterized protein</fullName>
    </submittedName>
</protein>
<sequence>MCAFLFGGDWFDYLSKDLFCPDLNMKRIVFILLANLLLVEGRKLSTWEDDKEGKPNRLAERKQRIYQNCRSNDDCEQFHCCFELTKSCFPERGEREACSPEAPCPCKPGLSCTLIGKYSGQSFYQCLNPNIQSDPDNMA</sequence>
<dbReference type="OrthoDB" id="5984996at2759"/>
<evidence type="ECO:0000313" key="1">
    <source>
        <dbReference type="EMBL" id="PFX27925.1"/>
    </source>
</evidence>
<proteinExistence type="predicted"/>
<dbReference type="EMBL" id="LSMT01000093">
    <property type="protein sequence ID" value="PFX27925.1"/>
    <property type="molecule type" value="Genomic_DNA"/>
</dbReference>
<gene>
    <name evidence="1" type="ORF">AWC38_SpisGene7384</name>
</gene>
<accession>A0A2B4SHJ4</accession>
<dbReference type="AlphaFoldDB" id="A0A2B4SHJ4"/>